<dbReference type="Proteomes" id="UP000677803">
    <property type="component" value="Unassembled WGS sequence"/>
</dbReference>
<protein>
    <recommendedName>
        <fullName evidence="8">Large ribosomal subunit protein eL22</fullName>
    </recommendedName>
    <alternativeName>
        <fullName evidence="9">60S ribosomal protein L22</fullName>
    </alternativeName>
</protein>
<evidence type="ECO:0000256" key="4">
    <source>
        <dbReference type="ARBA" id="ARBA00022490"/>
    </source>
</evidence>
<feature type="region of interest" description="Disordered" evidence="10">
    <location>
        <begin position="13"/>
        <end position="36"/>
    </location>
</feature>
<dbReference type="GO" id="GO:0005737">
    <property type="term" value="C:cytoplasm"/>
    <property type="evidence" value="ECO:0007669"/>
    <property type="project" value="UniProtKB-SubCell"/>
</dbReference>
<evidence type="ECO:0000313" key="12">
    <source>
        <dbReference type="EMBL" id="CAG6016225.1"/>
    </source>
</evidence>
<evidence type="ECO:0000256" key="3">
    <source>
        <dbReference type="ARBA" id="ARBA00011133"/>
    </source>
</evidence>
<dbReference type="InterPro" id="IPR038526">
    <property type="entry name" value="Ribosomal_eL22_sf"/>
</dbReference>
<dbReference type="PANTHER" id="PTHR10064">
    <property type="entry name" value="60S RIBOSOMAL PROTEIN L22"/>
    <property type="match status" value="1"/>
</dbReference>
<accession>A0A8S4BX21</accession>
<evidence type="ECO:0000313" key="13">
    <source>
        <dbReference type="Proteomes" id="UP000677803"/>
    </source>
</evidence>
<evidence type="ECO:0000256" key="11">
    <source>
        <dbReference type="SAM" id="Phobius"/>
    </source>
</evidence>
<keyword evidence="5" id="KW-0689">Ribosomal protein</keyword>
<evidence type="ECO:0000256" key="10">
    <source>
        <dbReference type="SAM" id="MobiDB-lite"/>
    </source>
</evidence>
<feature type="transmembrane region" description="Helical" evidence="11">
    <location>
        <begin position="44"/>
        <end position="65"/>
    </location>
</feature>
<keyword evidence="11" id="KW-0472">Membrane</keyword>
<comment type="subcellular location">
    <subcellularLocation>
        <location evidence="1">Cytoplasm</location>
    </subcellularLocation>
</comment>
<dbReference type="GO" id="GO:0003723">
    <property type="term" value="F:RNA binding"/>
    <property type="evidence" value="ECO:0007669"/>
    <property type="project" value="TreeGrafter"/>
</dbReference>
<reference evidence="12" key="1">
    <citation type="submission" date="2021-05" db="EMBL/GenBank/DDBJ databases">
        <authorList>
            <person name="Tigano A."/>
        </authorList>
    </citation>
    <scope>NUCLEOTIDE SEQUENCE</scope>
</reference>
<keyword evidence="4" id="KW-0963">Cytoplasm</keyword>
<proteinExistence type="inferred from homology"/>
<evidence type="ECO:0000256" key="2">
    <source>
        <dbReference type="ARBA" id="ARBA00007817"/>
    </source>
</evidence>
<gene>
    <name evidence="12" type="ORF">MMEN_LOCUS20265</name>
</gene>
<evidence type="ECO:0000256" key="1">
    <source>
        <dbReference type="ARBA" id="ARBA00004496"/>
    </source>
</evidence>
<comment type="similarity">
    <text evidence="2">Belongs to the eukaryotic ribosomal protein eL22 family.</text>
</comment>
<evidence type="ECO:0000256" key="7">
    <source>
        <dbReference type="ARBA" id="ARBA00034092"/>
    </source>
</evidence>
<keyword evidence="6" id="KW-0687">Ribonucleoprotein</keyword>
<dbReference type="GO" id="GO:1990904">
    <property type="term" value="C:ribonucleoprotein complex"/>
    <property type="evidence" value="ECO:0007669"/>
    <property type="project" value="UniProtKB-KW"/>
</dbReference>
<dbReference type="AlphaFoldDB" id="A0A8S4BX21"/>
<comment type="subunit">
    <text evidence="3">Component of the large ribosomal subunit.</text>
</comment>
<comment type="caution">
    <text evidence="12">The sequence shown here is derived from an EMBL/GenBank/DDBJ whole genome shotgun (WGS) entry which is preliminary data.</text>
</comment>
<feature type="compositionally biased region" description="Basic and acidic residues" evidence="10">
    <location>
        <begin position="13"/>
        <end position="35"/>
    </location>
</feature>
<evidence type="ECO:0000256" key="5">
    <source>
        <dbReference type="ARBA" id="ARBA00022980"/>
    </source>
</evidence>
<keyword evidence="11" id="KW-0812">Transmembrane</keyword>
<sequence length="149" mass="16327">MESLIDSWACESSRMRTATDQRRGGGSGRVRDRNRGKGGVRARFWSLFGAVTGPKLSPVSVFLWLKSPQTRHGPKPGTLRAVCGSLAVFMLACVSELGFILVVFVQQKKQNTGKGGKKKKQLLKFTLDCTHPVEDGIMDAANFVSFPQL</sequence>
<feature type="transmembrane region" description="Helical" evidence="11">
    <location>
        <begin position="85"/>
        <end position="105"/>
    </location>
</feature>
<keyword evidence="13" id="KW-1185">Reference proteome</keyword>
<dbReference type="EMBL" id="CAJRST010039700">
    <property type="protein sequence ID" value="CAG6016225.1"/>
    <property type="molecule type" value="Genomic_DNA"/>
</dbReference>
<name>A0A8S4BX21_9TELE</name>
<dbReference type="Gene3D" id="3.30.1360.210">
    <property type="match status" value="1"/>
</dbReference>
<organism evidence="12 13">
    <name type="scientific">Menidia menidia</name>
    <name type="common">Atlantic silverside</name>
    <dbReference type="NCBI Taxonomy" id="238744"/>
    <lineage>
        <taxon>Eukaryota</taxon>
        <taxon>Metazoa</taxon>
        <taxon>Chordata</taxon>
        <taxon>Craniata</taxon>
        <taxon>Vertebrata</taxon>
        <taxon>Euteleostomi</taxon>
        <taxon>Actinopterygii</taxon>
        <taxon>Neopterygii</taxon>
        <taxon>Teleostei</taxon>
        <taxon>Neoteleostei</taxon>
        <taxon>Acanthomorphata</taxon>
        <taxon>Ovalentaria</taxon>
        <taxon>Atherinomorphae</taxon>
        <taxon>Atheriniformes</taxon>
        <taxon>Atherinopsidae</taxon>
        <taxon>Menidiinae</taxon>
        <taxon>Menidia</taxon>
    </lineage>
</organism>
<dbReference type="InterPro" id="IPR002671">
    <property type="entry name" value="Ribosomal_eL22"/>
</dbReference>
<dbReference type="GO" id="GO:0002181">
    <property type="term" value="P:cytoplasmic translation"/>
    <property type="evidence" value="ECO:0007669"/>
    <property type="project" value="TreeGrafter"/>
</dbReference>
<keyword evidence="11" id="KW-1133">Transmembrane helix</keyword>
<dbReference type="PANTHER" id="PTHR10064:SF2">
    <property type="entry name" value="LARGE RIBOSOMAL SUBUNIT PROTEIN EL22"/>
    <property type="match status" value="1"/>
</dbReference>
<dbReference type="GO" id="GO:0005840">
    <property type="term" value="C:ribosome"/>
    <property type="evidence" value="ECO:0007669"/>
    <property type="project" value="UniProtKB-KW"/>
</dbReference>
<evidence type="ECO:0000256" key="6">
    <source>
        <dbReference type="ARBA" id="ARBA00023274"/>
    </source>
</evidence>
<evidence type="ECO:0000256" key="8">
    <source>
        <dbReference type="ARBA" id="ARBA00040613"/>
    </source>
</evidence>
<dbReference type="GO" id="GO:0003735">
    <property type="term" value="F:structural constituent of ribosome"/>
    <property type="evidence" value="ECO:0007669"/>
    <property type="project" value="InterPro"/>
</dbReference>
<evidence type="ECO:0000256" key="9">
    <source>
        <dbReference type="ARBA" id="ARBA00041214"/>
    </source>
</evidence>
<comment type="function">
    <text evidence="7">Component of the large ribosomal subunit. The ribosome is a large ribonucleoprotein complex responsible for the synthesis of proteins in the cell.</text>
</comment>